<protein>
    <submittedName>
        <fullName evidence="1">Uncharacterized protein</fullName>
    </submittedName>
</protein>
<sequence length="43" mass="4993">MLLYKNSNSVGQRKSNSKICRTGYSNQRYAFKNDLMAVYITLD</sequence>
<name>A0A0A9B2Q4_ARUDO</name>
<proteinExistence type="predicted"/>
<dbReference type="AlphaFoldDB" id="A0A0A9B2Q4"/>
<accession>A0A0A9B2Q4</accession>
<organism evidence="1">
    <name type="scientific">Arundo donax</name>
    <name type="common">Giant reed</name>
    <name type="synonym">Donax arundinaceus</name>
    <dbReference type="NCBI Taxonomy" id="35708"/>
    <lineage>
        <taxon>Eukaryota</taxon>
        <taxon>Viridiplantae</taxon>
        <taxon>Streptophyta</taxon>
        <taxon>Embryophyta</taxon>
        <taxon>Tracheophyta</taxon>
        <taxon>Spermatophyta</taxon>
        <taxon>Magnoliopsida</taxon>
        <taxon>Liliopsida</taxon>
        <taxon>Poales</taxon>
        <taxon>Poaceae</taxon>
        <taxon>PACMAD clade</taxon>
        <taxon>Arundinoideae</taxon>
        <taxon>Arundineae</taxon>
        <taxon>Arundo</taxon>
    </lineage>
</organism>
<dbReference type="EMBL" id="GBRH01240294">
    <property type="protein sequence ID" value="JAD57601.1"/>
    <property type="molecule type" value="Transcribed_RNA"/>
</dbReference>
<reference evidence="1" key="1">
    <citation type="submission" date="2014-09" db="EMBL/GenBank/DDBJ databases">
        <authorList>
            <person name="Magalhaes I.L.F."/>
            <person name="Oliveira U."/>
            <person name="Santos F.R."/>
            <person name="Vidigal T.H.D.A."/>
            <person name="Brescovit A.D."/>
            <person name="Santos A.J."/>
        </authorList>
    </citation>
    <scope>NUCLEOTIDE SEQUENCE</scope>
    <source>
        <tissue evidence="1">Shoot tissue taken approximately 20 cm above the soil surface</tissue>
    </source>
</reference>
<reference evidence="1" key="2">
    <citation type="journal article" date="2015" name="Data Brief">
        <title>Shoot transcriptome of the giant reed, Arundo donax.</title>
        <authorList>
            <person name="Barrero R.A."/>
            <person name="Guerrero F.D."/>
            <person name="Moolhuijzen P."/>
            <person name="Goolsby J.A."/>
            <person name="Tidwell J."/>
            <person name="Bellgard S.E."/>
            <person name="Bellgard M.I."/>
        </authorList>
    </citation>
    <scope>NUCLEOTIDE SEQUENCE</scope>
    <source>
        <tissue evidence="1">Shoot tissue taken approximately 20 cm above the soil surface</tissue>
    </source>
</reference>
<evidence type="ECO:0000313" key="1">
    <source>
        <dbReference type="EMBL" id="JAD57601.1"/>
    </source>
</evidence>